<dbReference type="GO" id="GO:0005840">
    <property type="term" value="C:ribosome"/>
    <property type="evidence" value="ECO:0007669"/>
    <property type="project" value="UniProtKB-KW"/>
</dbReference>
<dbReference type="PIRSF" id="PIRSF037167">
    <property type="entry name" value="Mtase_YfcB_prd"/>
    <property type="match status" value="1"/>
</dbReference>
<gene>
    <name evidence="5" type="ORF">DFR44_1046</name>
</gene>
<dbReference type="SUPFAM" id="SSF53335">
    <property type="entry name" value="S-adenosyl-L-methionine-dependent methyltransferases"/>
    <property type="match status" value="1"/>
</dbReference>
<protein>
    <submittedName>
        <fullName evidence="5">[LSU ribosomal protein L3P]-glutamine N5-methyltransferase</fullName>
    </submittedName>
</protein>
<dbReference type="InterPro" id="IPR002052">
    <property type="entry name" value="DNA_methylase_N6_adenine_CS"/>
</dbReference>
<dbReference type="InterPro" id="IPR007848">
    <property type="entry name" value="Small_mtfrase_dom"/>
</dbReference>
<keyword evidence="5" id="KW-0687">Ribonucleoprotein</keyword>
<evidence type="ECO:0000256" key="3">
    <source>
        <dbReference type="ARBA" id="ARBA00022691"/>
    </source>
</evidence>
<dbReference type="Pfam" id="PF05175">
    <property type="entry name" value="MTS"/>
    <property type="match status" value="1"/>
</dbReference>
<evidence type="ECO:0000256" key="1">
    <source>
        <dbReference type="ARBA" id="ARBA00022603"/>
    </source>
</evidence>
<accession>A0A4R6YA00</accession>
<keyword evidence="2 5" id="KW-0808">Transferase</keyword>
<keyword evidence="5" id="KW-0689">Ribosomal protein</keyword>
<dbReference type="RefSeq" id="WP_133619164.1">
    <property type="nucleotide sequence ID" value="NZ_SNZE01000004.1"/>
</dbReference>
<dbReference type="NCBIfam" id="TIGR03533">
    <property type="entry name" value="L3_gln_methyl"/>
    <property type="match status" value="1"/>
</dbReference>
<dbReference type="CDD" id="cd02440">
    <property type="entry name" value="AdoMet_MTases"/>
    <property type="match status" value="1"/>
</dbReference>
<dbReference type="PROSITE" id="PS00092">
    <property type="entry name" value="N6_MTASE"/>
    <property type="match status" value="1"/>
</dbReference>
<dbReference type="InterPro" id="IPR004556">
    <property type="entry name" value="HemK-like"/>
</dbReference>
<keyword evidence="6" id="KW-1185">Reference proteome</keyword>
<dbReference type="AlphaFoldDB" id="A0A4R6YA00"/>
<dbReference type="PANTHER" id="PTHR47806">
    <property type="entry name" value="50S RIBOSOMAL PROTEIN L3 GLUTAMINE METHYLTRANSFERASE"/>
    <property type="match status" value="1"/>
</dbReference>
<evidence type="ECO:0000256" key="2">
    <source>
        <dbReference type="ARBA" id="ARBA00022679"/>
    </source>
</evidence>
<dbReference type="GO" id="GO:0032259">
    <property type="term" value="P:methylation"/>
    <property type="evidence" value="ECO:0007669"/>
    <property type="project" value="UniProtKB-KW"/>
</dbReference>
<dbReference type="Gene3D" id="3.40.50.150">
    <property type="entry name" value="Vaccinia Virus protein VP39"/>
    <property type="match status" value="1"/>
</dbReference>
<evidence type="ECO:0000259" key="4">
    <source>
        <dbReference type="Pfam" id="PF05175"/>
    </source>
</evidence>
<keyword evidence="3" id="KW-0949">S-adenosyl-L-methionine</keyword>
<dbReference type="NCBIfam" id="TIGR00536">
    <property type="entry name" value="hemK_fam"/>
    <property type="match status" value="1"/>
</dbReference>
<comment type="caution">
    <text evidence="5">The sequence shown here is derived from an EMBL/GenBank/DDBJ whole genome shotgun (WGS) entry which is preliminary data.</text>
</comment>
<proteinExistence type="predicted"/>
<reference evidence="5 6" key="1">
    <citation type="submission" date="2019-03" db="EMBL/GenBank/DDBJ databases">
        <title>Genomic Encyclopedia of Type Strains, Phase IV (KMG-IV): sequencing the most valuable type-strain genomes for metagenomic binning, comparative biology and taxonomic classification.</title>
        <authorList>
            <person name="Goeker M."/>
        </authorList>
    </citation>
    <scope>NUCLEOTIDE SEQUENCE [LARGE SCALE GENOMIC DNA]</scope>
    <source>
        <strain evidence="5 6">DSM 102852</strain>
    </source>
</reference>
<sequence length="291" mass="32198">MNTFEQAVEAAEKHLLKANLFYGHGMGDAYDEAVYAALYCAKLPVDEDIDWEAQYPSAAFLKLSELINARCQTKKPLAYLTREAYLHGYKFYVDERVIVPRSFIGELVLDGFAPWVNPDKVTDVLELCTGSGCLAIMAADTFHNAHIDAIDIDNAALEVAQLNVKDYNLSERISLIKSDLYQAIAHQAKQYDIIFSNPPYVNSESMSNLPSEYLAEPHIALAGGQDGMDLVRTIVNQAAPLLKPNGILVVEIGNEYAHANAAFKQLPLVWLDTSGADNAVFLLTRADLERL</sequence>
<dbReference type="EMBL" id="SNZE01000004">
    <property type="protein sequence ID" value="TDR32294.1"/>
    <property type="molecule type" value="Genomic_DNA"/>
</dbReference>
<feature type="domain" description="Methyltransferase small" evidence="4">
    <location>
        <begin position="122"/>
        <end position="205"/>
    </location>
</feature>
<dbReference type="InterPro" id="IPR017127">
    <property type="entry name" value="Ribosome_uL3_MTase"/>
</dbReference>
<dbReference type="GO" id="GO:0003676">
    <property type="term" value="F:nucleic acid binding"/>
    <property type="evidence" value="ECO:0007669"/>
    <property type="project" value="InterPro"/>
</dbReference>
<keyword evidence="1 5" id="KW-0489">Methyltransferase</keyword>
<dbReference type="Proteomes" id="UP000294480">
    <property type="component" value="Unassembled WGS sequence"/>
</dbReference>
<name>A0A4R6YA00_9BURK</name>
<dbReference type="InterPro" id="IPR029063">
    <property type="entry name" value="SAM-dependent_MTases_sf"/>
</dbReference>
<dbReference type="GO" id="GO:0036009">
    <property type="term" value="F:protein-glutamine N-methyltransferase activity"/>
    <property type="evidence" value="ECO:0007669"/>
    <property type="project" value="InterPro"/>
</dbReference>
<organism evidence="5 6">
    <name type="scientific">Hydromonas duriensis</name>
    <dbReference type="NCBI Taxonomy" id="1527608"/>
    <lineage>
        <taxon>Bacteria</taxon>
        <taxon>Pseudomonadati</taxon>
        <taxon>Pseudomonadota</taxon>
        <taxon>Betaproteobacteria</taxon>
        <taxon>Burkholderiales</taxon>
        <taxon>Burkholderiaceae</taxon>
        <taxon>Hydromonas</taxon>
    </lineage>
</organism>
<dbReference type="PANTHER" id="PTHR47806:SF1">
    <property type="entry name" value="RIBOSOMAL PROTEIN UL3 GLUTAMINE METHYLTRANSFERASE"/>
    <property type="match status" value="1"/>
</dbReference>
<dbReference type="OrthoDB" id="9800643at2"/>
<evidence type="ECO:0000313" key="6">
    <source>
        <dbReference type="Proteomes" id="UP000294480"/>
    </source>
</evidence>
<evidence type="ECO:0000313" key="5">
    <source>
        <dbReference type="EMBL" id="TDR32294.1"/>
    </source>
</evidence>
<dbReference type="GO" id="GO:0005829">
    <property type="term" value="C:cytosol"/>
    <property type="evidence" value="ECO:0007669"/>
    <property type="project" value="TreeGrafter"/>
</dbReference>